<evidence type="ECO:0000256" key="5">
    <source>
        <dbReference type="SAM" id="Phobius"/>
    </source>
</evidence>
<dbReference type="GO" id="GO:0005886">
    <property type="term" value="C:plasma membrane"/>
    <property type="evidence" value="ECO:0007669"/>
    <property type="project" value="UniProtKB-ARBA"/>
</dbReference>
<dbReference type="PANTHER" id="PTHR33514:SF13">
    <property type="entry name" value="PROTEIN ABCI12, CHLOROPLASTIC"/>
    <property type="match status" value="1"/>
</dbReference>
<feature type="transmembrane region" description="Helical" evidence="5">
    <location>
        <begin position="204"/>
        <end position="225"/>
    </location>
</feature>
<comment type="subcellular location">
    <subcellularLocation>
        <location evidence="1">Membrane</location>
        <topology evidence="1">Multi-pass membrane protein</topology>
    </subcellularLocation>
</comment>
<reference evidence="6 7" key="1">
    <citation type="submission" date="2018-08" db="EMBL/GenBank/DDBJ databases">
        <title>A genome reference for cultivated species of the human gut microbiota.</title>
        <authorList>
            <person name="Zou Y."/>
            <person name="Xue W."/>
            <person name="Luo G."/>
        </authorList>
    </citation>
    <scope>NUCLEOTIDE SEQUENCE [LARGE SCALE GENOMIC DNA]</scope>
    <source>
        <strain evidence="6 7">AF48-16</strain>
    </source>
</reference>
<evidence type="ECO:0000256" key="1">
    <source>
        <dbReference type="ARBA" id="ARBA00004141"/>
    </source>
</evidence>
<evidence type="ECO:0000256" key="3">
    <source>
        <dbReference type="ARBA" id="ARBA00022989"/>
    </source>
</evidence>
<keyword evidence="3 5" id="KW-1133">Transmembrane helix</keyword>
<protein>
    <submittedName>
        <fullName evidence="6">Energy-coupling factor transporter transmembrane protein EcfT</fullName>
    </submittedName>
</protein>
<evidence type="ECO:0000313" key="6">
    <source>
        <dbReference type="EMBL" id="RHK08215.1"/>
    </source>
</evidence>
<evidence type="ECO:0000313" key="7">
    <source>
        <dbReference type="Proteomes" id="UP000286288"/>
    </source>
</evidence>
<feature type="transmembrane region" description="Helical" evidence="5">
    <location>
        <begin position="49"/>
        <end position="71"/>
    </location>
</feature>
<dbReference type="CDD" id="cd16914">
    <property type="entry name" value="EcfT"/>
    <property type="match status" value="1"/>
</dbReference>
<dbReference type="EMBL" id="QRMZ01000001">
    <property type="protein sequence ID" value="RHK08215.1"/>
    <property type="molecule type" value="Genomic_DNA"/>
</dbReference>
<dbReference type="InterPro" id="IPR003339">
    <property type="entry name" value="ABC/ECF_trnsptr_transmembrane"/>
</dbReference>
<feature type="transmembrane region" description="Helical" evidence="5">
    <location>
        <begin position="126"/>
        <end position="145"/>
    </location>
</feature>
<comment type="caution">
    <text evidence="6">The sequence shown here is derived from an EMBL/GenBank/DDBJ whole genome shotgun (WGS) entry which is preliminary data.</text>
</comment>
<gene>
    <name evidence="6" type="ORF">DW084_00580</name>
</gene>
<organism evidence="6 7">
    <name type="scientific">Enterococcus casseliflavus</name>
    <name type="common">Enterococcus flavescens</name>
    <dbReference type="NCBI Taxonomy" id="37734"/>
    <lineage>
        <taxon>Bacteria</taxon>
        <taxon>Bacillati</taxon>
        <taxon>Bacillota</taxon>
        <taxon>Bacilli</taxon>
        <taxon>Lactobacillales</taxon>
        <taxon>Enterococcaceae</taxon>
        <taxon>Enterococcus</taxon>
    </lineage>
</organism>
<dbReference type="Proteomes" id="UP000286288">
    <property type="component" value="Unassembled WGS sequence"/>
</dbReference>
<keyword evidence="2 5" id="KW-0812">Transmembrane</keyword>
<evidence type="ECO:0000256" key="4">
    <source>
        <dbReference type="ARBA" id="ARBA00023136"/>
    </source>
</evidence>
<dbReference type="RefSeq" id="WP_151195015.1">
    <property type="nucleotide sequence ID" value="NZ_CP119393.1"/>
</dbReference>
<keyword evidence="4 5" id="KW-0472">Membrane</keyword>
<dbReference type="Pfam" id="PF02361">
    <property type="entry name" value="CbiQ"/>
    <property type="match status" value="1"/>
</dbReference>
<dbReference type="AlphaFoldDB" id="A0A415EY34"/>
<evidence type="ECO:0000256" key="2">
    <source>
        <dbReference type="ARBA" id="ARBA00022692"/>
    </source>
</evidence>
<sequence>MRTLNPTVKLFAILGLALLVSFQNNFRLNLLLCVLFFAVSVNERSLKKSLLLVSALTLAAVGVFFTGLLYYQDNQGGSSSAAAMRYGLDMASRIYCFGMLGSSFSVSTTINELIYSLQQQLRLPAVFAYGLLAAFQIAPIIPAEYQNIRNSMRSRGIPVNLFSFKMLIPLLVKSIRWSELLATAMLSRGFDSEAKRTYAKSFRITFADMLFLSFCLIIGLAGTLIL</sequence>
<proteinExistence type="predicted"/>
<dbReference type="PANTHER" id="PTHR33514">
    <property type="entry name" value="PROTEIN ABCI12, CHLOROPLASTIC"/>
    <property type="match status" value="1"/>
</dbReference>
<accession>A0A415EY34</accession>
<name>A0A415EY34_ENTCA</name>